<feature type="region of interest" description="Disordered" evidence="1">
    <location>
        <begin position="232"/>
        <end position="262"/>
    </location>
</feature>
<gene>
    <name evidence="2" type="ORF">BJ875DRAFT_443459</name>
</gene>
<evidence type="ECO:0000256" key="1">
    <source>
        <dbReference type="SAM" id="MobiDB-lite"/>
    </source>
</evidence>
<dbReference type="EMBL" id="MU251564">
    <property type="protein sequence ID" value="KAG9232138.1"/>
    <property type="molecule type" value="Genomic_DNA"/>
</dbReference>
<reference evidence="2" key="1">
    <citation type="journal article" date="2021" name="IMA Fungus">
        <title>Genomic characterization of three marine fungi, including Emericellopsis atlantica sp. nov. with signatures of a generalist lifestyle and marine biomass degradation.</title>
        <authorList>
            <person name="Hagestad O.C."/>
            <person name="Hou L."/>
            <person name="Andersen J.H."/>
            <person name="Hansen E.H."/>
            <person name="Altermark B."/>
            <person name="Li C."/>
            <person name="Kuhnert E."/>
            <person name="Cox R.J."/>
            <person name="Crous P.W."/>
            <person name="Spatafora J.W."/>
            <person name="Lail K."/>
            <person name="Amirebrahimi M."/>
            <person name="Lipzen A."/>
            <person name="Pangilinan J."/>
            <person name="Andreopoulos W."/>
            <person name="Hayes R.D."/>
            <person name="Ng V."/>
            <person name="Grigoriev I.V."/>
            <person name="Jackson S.A."/>
            <person name="Sutton T.D.S."/>
            <person name="Dobson A.D.W."/>
            <person name="Rama T."/>
        </authorList>
    </citation>
    <scope>NUCLEOTIDE SEQUENCE</scope>
    <source>
        <strain evidence="2">TRa018bII</strain>
    </source>
</reference>
<name>A0A9P8C331_9HELO</name>
<proteinExistence type="predicted"/>
<feature type="compositionally biased region" description="Acidic residues" evidence="1">
    <location>
        <begin position="240"/>
        <end position="252"/>
    </location>
</feature>
<feature type="compositionally biased region" description="Basic and acidic residues" evidence="1">
    <location>
        <begin position="253"/>
        <end position="262"/>
    </location>
</feature>
<feature type="compositionally biased region" description="Basic residues" evidence="1">
    <location>
        <begin position="114"/>
        <end position="124"/>
    </location>
</feature>
<dbReference type="AlphaFoldDB" id="A0A9P8C331"/>
<organism evidence="2 3">
    <name type="scientific">Amylocarpus encephaloides</name>
    <dbReference type="NCBI Taxonomy" id="45428"/>
    <lineage>
        <taxon>Eukaryota</taxon>
        <taxon>Fungi</taxon>
        <taxon>Dikarya</taxon>
        <taxon>Ascomycota</taxon>
        <taxon>Pezizomycotina</taxon>
        <taxon>Leotiomycetes</taxon>
        <taxon>Helotiales</taxon>
        <taxon>Helotiales incertae sedis</taxon>
        <taxon>Amylocarpus</taxon>
    </lineage>
</organism>
<dbReference type="Proteomes" id="UP000824998">
    <property type="component" value="Unassembled WGS sequence"/>
</dbReference>
<keyword evidence="3" id="KW-1185">Reference proteome</keyword>
<protein>
    <submittedName>
        <fullName evidence="2">Uncharacterized protein</fullName>
    </submittedName>
</protein>
<sequence>MAVSHGKPKPHSCYSVPGCLRMAFPSIDPAAILIPQISECPRRRAREGRYMPTTDPLPAGDRMLGGALDDDALPLTVPSRTGRGPSACWSIDLTSSAQIHHHRRRETQSTKLCRLPRRKLKRQPPHPLPIPSQKAGAPPSPLDPGHRSTFSPHRAHLPILIQQRSASWFIVEKRVVVGKRGRETCDGNGSRYLVNPHEHRRRGGVNANWPRGGEVKVTATLFHHVPPFRNACMSSTSSGGEEEGEGEGEGECEERKGKERKG</sequence>
<comment type="caution">
    <text evidence="2">The sequence shown here is derived from an EMBL/GenBank/DDBJ whole genome shotgun (WGS) entry which is preliminary data.</text>
</comment>
<feature type="region of interest" description="Disordered" evidence="1">
    <location>
        <begin position="98"/>
        <end position="147"/>
    </location>
</feature>
<evidence type="ECO:0000313" key="2">
    <source>
        <dbReference type="EMBL" id="KAG9232138.1"/>
    </source>
</evidence>
<accession>A0A9P8C331</accession>
<evidence type="ECO:0000313" key="3">
    <source>
        <dbReference type="Proteomes" id="UP000824998"/>
    </source>
</evidence>